<feature type="region of interest" description="Disordered" evidence="6">
    <location>
        <begin position="191"/>
        <end position="214"/>
    </location>
</feature>
<feature type="compositionally biased region" description="Basic and acidic residues" evidence="6">
    <location>
        <begin position="396"/>
        <end position="444"/>
    </location>
</feature>
<dbReference type="PROSITE" id="PS51698">
    <property type="entry name" value="U_BOX"/>
    <property type="match status" value="1"/>
</dbReference>
<feature type="region of interest" description="Disordered" evidence="6">
    <location>
        <begin position="299"/>
        <end position="320"/>
    </location>
</feature>
<evidence type="ECO:0000313" key="9">
    <source>
        <dbReference type="Proteomes" id="UP000591131"/>
    </source>
</evidence>
<feature type="region of interest" description="Disordered" evidence="6">
    <location>
        <begin position="1"/>
        <end position="47"/>
    </location>
</feature>
<dbReference type="PANTHER" id="PTHR46803:SF2">
    <property type="entry name" value="E3 UBIQUITIN-PROTEIN LIGASE CHIP"/>
    <property type="match status" value="1"/>
</dbReference>
<dbReference type="Proteomes" id="UP000591131">
    <property type="component" value="Unassembled WGS sequence"/>
</dbReference>
<dbReference type="GO" id="GO:0005737">
    <property type="term" value="C:cytoplasm"/>
    <property type="evidence" value="ECO:0007669"/>
    <property type="project" value="TreeGrafter"/>
</dbReference>
<feature type="compositionally biased region" description="Basic and acidic residues" evidence="6">
    <location>
        <begin position="299"/>
        <end position="312"/>
    </location>
</feature>
<evidence type="ECO:0000256" key="6">
    <source>
        <dbReference type="SAM" id="MobiDB-lite"/>
    </source>
</evidence>
<dbReference type="InterPro" id="IPR003613">
    <property type="entry name" value="Ubox_domain"/>
</dbReference>
<keyword evidence="4" id="KW-0677">Repeat</keyword>
<dbReference type="GO" id="GO:0061630">
    <property type="term" value="F:ubiquitin protein ligase activity"/>
    <property type="evidence" value="ECO:0007669"/>
    <property type="project" value="UniProtKB-EC"/>
</dbReference>
<feature type="region of interest" description="Disordered" evidence="6">
    <location>
        <begin position="396"/>
        <end position="471"/>
    </location>
</feature>
<dbReference type="PANTHER" id="PTHR46803">
    <property type="entry name" value="E3 UBIQUITIN-PROTEIN LIGASE CHIP"/>
    <property type="match status" value="1"/>
</dbReference>
<dbReference type="GO" id="GO:0051087">
    <property type="term" value="F:protein-folding chaperone binding"/>
    <property type="evidence" value="ECO:0007669"/>
    <property type="project" value="TreeGrafter"/>
</dbReference>
<dbReference type="AlphaFoldDB" id="A0A7J6LI86"/>
<dbReference type="Pfam" id="PF04564">
    <property type="entry name" value="U-box"/>
    <property type="match status" value="1"/>
</dbReference>
<feature type="compositionally biased region" description="Basic residues" evidence="6">
    <location>
        <begin position="584"/>
        <end position="594"/>
    </location>
</feature>
<feature type="compositionally biased region" description="Low complexity" evidence="6">
    <location>
        <begin position="1"/>
        <end position="10"/>
    </location>
</feature>
<dbReference type="InterPro" id="IPR013083">
    <property type="entry name" value="Znf_RING/FYVE/PHD"/>
</dbReference>
<protein>
    <recommendedName>
        <fullName evidence="2">RING-type E3 ubiquitin transferase</fullName>
        <ecNumber evidence="2">2.3.2.27</ecNumber>
    </recommendedName>
</protein>
<evidence type="ECO:0000256" key="1">
    <source>
        <dbReference type="ARBA" id="ARBA00000900"/>
    </source>
</evidence>
<organism evidence="8 9">
    <name type="scientific">Perkinsus chesapeaki</name>
    <name type="common">Clam parasite</name>
    <name type="synonym">Perkinsus andrewsi</name>
    <dbReference type="NCBI Taxonomy" id="330153"/>
    <lineage>
        <taxon>Eukaryota</taxon>
        <taxon>Sar</taxon>
        <taxon>Alveolata</taxon>
        <taxon>Perkinsozoa</taxon>
        <taxon>Perkinsea</taxon>
        <taxon>Perkinsida</taxon>
        <taxon>Perkinsidae</taxon>
        <taxon>Perkinsus</taxon>
    </lineage>
</organism>
<feature type="compositionally biased region" description="Basic and acidic residues" evidence="6">
    <location>
        <begin position="11"/>
        <end position="47"/>
    </location>
</feature>
<reference evidence="8 9" key="1">
    <citation type="submission" date="2020-04" db="EMBL/GenBank/DDBJ databases">
        <title>Perkinsus chesapeaki whole genome sequence.</title>
        <authorList>
            <person name="Bogema D.R."/>
        </authorList>
    </citation>
    <scope>NUCLEOTIDE SEQUENCE [LARGE SCALE GENOMIC DNA]</scope>
    <source>
        <strain evidence="8">ATCC PRA-425</strain>
    </source>
</reference>
<feature type="compositionally biased region" description="Basic and acidic residues" evidence="6">
    <location>
        <begin position="191"/>
        <end position="204"/>
    </location>
</feature>
<dbReference type="EC" id="2.3.2.27" evidence="2"/>
<evidence type="ECO:0000256" key="5">
    <source>
        <dbReference type="ARBA" id="ARBA00022786"/>
    </source>
</evidence>
<dbReference type="GO" id="GO:0045862">
    <property type="term" value="P:positive regulation of proteolysis"/>
    <property type="evidence" value="ECO:0007669"/>
    <property type="project" value="TreeGrafter"/>
</dbReference>
<dbReference type="Gene3D" id="3.30.40.10">
    <property type="entry name" value="Zinc/RING finger domain, C3HC4 (zinc finger)"/>
    <property type="match status" value="1"/>
</dbReference>
<feature type="compositionally biased region" description="Basic and acidic residues" evidence="6">
    <location>
        <begin position="455"/>
        <end position="471"/>
    </location>
</feature>
<evidence type="ECO:0000256" key="3">
    <source>
        <dbReference type="ARBA" id="ARBA00022679"/>
    </source>
</evidence>
<dbReference type="GO" id="GO:0000209">
    <property type="term" value="P:protein polyubiquitination"/>
    <property type="evidence" value="ECO:0007669"/>
    <property type="project" value="TreeGrafter"/>
</dbReference>
<keyword evidence="9" id="KW-1185">Reference proteome</keyword>
<evidence type="ECO:0000256" key="4">
    <source>
        <dbReference type="ARBA" id="ARBA00022737"/>
    </source>
</evidence>
<comment type="catalytic activity">
    <reaction evidence="1">
        <text>S-ubiquitinyl-[E2 ubiquitin-conjugating enzyme]-L-cysteine + [acceptor protein]-L-lysine = [E2 ubiquitin-conjugating enzyme]-L-cysteine + N(6)-ubiquitinyl-[acceptor protein]-L-lysine.</text>
        <dbReference type="EC" id="2.3.2.27"/>
    </reaction>
</comment>
<name>A0A7J6LI86_PERCH</name>
<accession>A0A7J6LI86</accession>
<evidence type="ECO:0000256" key="2">
    <source>
        <dbReference type="ARBA" id="ARBA00012483"/>
    </source>
</evidence>
<keyword evidence="3" id="KW-0808">Transferase</keyword>
<dbReference type="SMART" id="SM00504">
    <property type="entry name" value="Ubox"/>
    <property type="match status" value="1"/>
</dbReference>
<feature type="domain" description="U-box" evidence="7">
    <location>
        <begin position="685"/>
        <end position="748"/>
    </location>
</feature>
<proteinExistence type="predicted"/>
<dbReference type="GO" id="GO:0043161">
    <property type="term" value="P:proteasome-mediated ubiquitin-dependent protein catabolic process"/>
    <property type="evidence" value="ECO:0007669"/>
    <property type="project" value="TreeGrafter"/>
</dbReference>
<dbReference type="SUPFAM" id="SSF57850">
    <property type="entry name" value="RING/U-box"/>
    <property type="match status" value="1"/>
</dbReference>
<feature type="region of interest" description="Disordered" evidence="6">
    <location>
        <begin position="573"/>
        <end position="594"/>
    </location>
</feature>
<comment type="caution">
    <text evidence="8">The sequence shown here is derived from an EMBL/GenBank/DDBJ whole genome shotgun (WGS) entry which is preliminary data.</text>
</comment>
<gene>
    <name evidence="8" type="ORF">FOL47_007908</name>
</gene>
<dbReference type="GO" id="GO:0071218">
    <property type="term" value="P:cellular response to misfolded protein"/>
    <property type="evidence" value="ECO:0007669"/>
    <property type="project" value="TreeGrafter"/>
</dbReference>
<sequence>MSRSRSSSRSPSERPSEKKSSECDKDTSERRARSPSDPREKRRREEQKDLVACVAHAVEKTNLLKLEDFTEDRLTMRNLENSYMRYGGSFVVELIEEVLHSVGFDVRDRRDIHVPHKFAGIRVNRIMRYMEEERRRAGAPRKVSVTKLMEKLDIEDDKIEEKLRSLTQRQLRKISEGLGEGSDGRERLLERIEASSRRSSDRNRSPGRARSSYENVKGVIERGLDRSRITLYVEDFTDDKDLVDDLVRCYRMRGGKFVGEIIDRAIDSISRDFRSRKEVGHPERLVAARVKRSMRQRDENFSLRERRREPSRSRSLSGVRPGRKVDVEEFARKYGIDYECEARLKRLSQDQLQRVCGGDLVVHRDCRNVSSLIMARIRDEMRGLLRERRRRVIRDLHQTEREDPKRGEDLTRESHARGPRKKIEVDPDEKSNREVSKSREEKPRSRSASSSDVSDVDRTKPRLRRDRADSRGDKIIEEAVDGAVKKQRIVEPEDFLDDSLTMRLLYSVLERSGREFVEDVLYETVHSINQDVKSRRDIRIPQKYVGIRVKRIVQRKEDDMAFRRRFAARENRRRRERSYSRSSSRSRSRSRHHRISVSDMCDKYSLDAECEDRLRELTQEQLARVFGPDLLIRADCRNPSSIVMSRIRDAVRGVTVAIAGVQVRAALRDLIADLQGEIRDLAAEEVMIDPVTLVETGFTYERAALKAALKKRPRIDPLTNAPLKSQKIVPNRALKYAIEVFNNATQPLPSVSTCLICRAPIDSQTLEESGICQPCQDSILENDPEFCESSEDSCKCFICCTPTHESDFCPACEKVVLEVANESEMAPDLGDNEMNDNTLTKRFETPVSLCRSMERTETPSTAAAWSERLR</sequence>
<dbReference type="EMBL" id="JAAPAO010000488">
    <property type="protein sequence ID" value="KAF4658581.1"/>
    <property type="molecule type" value="Genomic_DNA"/>
</dbReference>
<keyword evidence="5" id="KW-0833">Ubl conjugation pathway</keyword>
<evidence type="ECO:0000313" key="8">
    <source>
        <dbReference type="EMBL" id="KAF4658581.1"/>
    </source>
</evidence>
<evidence type="ECO:0000259" key="7">
    <source>
        <dbReference type="PROSITE" id="PS51698"/>
    </source>
</evidence>
<dbReference type="GO" id="GO:0006515">
    <property type="term" value="P:protein quality control for misfolded or incompletely synthesized proteins"/>
    <property type="evidence" value="ECO:0007669"/>
    <property type="project" value="TreeGrafter"/>
</dbReference>
<dbReference type="OrthoDB" id="10267326at2759"/>